<dbReference type="PANTHER" id="PTHR34484">
    <property type="entry name" value="OS02G0832600 PROTEIN"/>
    <property type="match status" value="1"/>
</dbReference>
<evidence type="ECO:0000313" key="2">
    <source>
        <dbReference type="EMBL" id="OAE24641.1"/>
    </source>
</evidence>
<dbReference type="Proteomes" id="UP000077202">
    <property type="component" value="Unassembled WGS sequence"/>
</dbReference>
<dbReference type="AlphaFoldDB" id="A0A176VWA2"/>
<keyword evidence="3" id="KW-1185">Reference proteome</keyword>
<proteinExistence type="predicted"/>
<reference evidence="2" key="1">
    <citation type="submission" date="2016-03" db="EMBL/GenBank/DDBJ databases">
        <title>Mechanisms controlling the formation of the plant cell surface in tip-growing cells are functionally conserved among land plants.</title>
        <authorList>
            <person name="Honkanen S."/>
            <person name="Jones V.A."/>
            <person name="Morieri G."/>
            <person name="Champion C."/>
            <person name="Hetherington A.J."/>
            <person name="Kelly S."/>
            <person name="Saint-Marcoux D."/>
            <person name="Proust H."/>
            <person name="Prescott H."/>
            <person name="Dolan L."/>
        </authorList>
    </citation>
    <scope>NUCLEOTIDE SEQUENCE [LARGE SCALE GENOMIC DNA]</scope>
    <source>
        <tissue evidence="2">Whole gametophyte</tissue>
    </source>
</reference>
<protein>
    <submittedName>
        <fullName evidence="2">Uncharacterized protein</fullName>
    </submittedName>
</protein>
<evidence type="ECO:0000313" key="3">
    <source>
        <dbReference type="Proteomes" id="UP000077202"/>
    </source>
</evidence>
<gene>
    <name evidence="2" type="ORF">AXG93_598s1000</name>
</gene>
<name>A0A176VWA2_MARPO</name>
<accession>A0A176VWA2</accession>
<sequence>MTAGETPNQSDDDRQTLTSIQMGGGEAEENGERRKDSDGRGGEGRRADGRTEGRTDEGRSDHRDGWLFQPIMMPRDATSEHQFRKKPWRWVSGVSMKQVDEKAPFVQTLKSVPCFRNKARGRHNKFKYRFSKRRVPCAPRNTTSFIMRANKFGIKAPFYTPICPTTVGTPTISPAPWPKETLGDGQVASDLGVNAYGSMNGCIRLRADAEDFDVEGERDLGSTSCNESDTDQCSFQPASSVQQVEERIDHCLQRFELLSSSNNSINSARTNYSNQSLVAKVEDQENHINYLEEVNMSLHQQLWAIQQELTELRRRLENDRTGSEIVVTDESLGDGSCAA</sequence>
<feature type="compositionally biased region" description="Basic and acidic residues" evidence="1">
    <location>
        <begin position="30"/>
        <end position="65"/>
    </location>
</feature>
<comment type="caution">
    <text evidence="2">The sequence shown here is derived from an EMBL/GenBank/DDBJ whole genome shotgun (WGS) entry which is preliminary data.</text>
</comment>
<evidence type="ECO:0000256" key="1">
    <source>
        <dbReference type="SAM" id="MobiDB-lite"/>
    </source>
</evidence>
<organism evidence="2 3">
    <name type="scientific">Marchantia polymorpha subsp. ruderalis</name>
    <dbReference type="NCBI Taxonomy" id="1480154"/>
    <lineage>
        <taxon>Eukaryota</taxon>
        <taxon>Viridiplantae</taxon>
        <taxon>Streptophyta</taxon>
        <taxon>Embryophyta</taxon>
        <taxon>Marchantiophyta</taxon>
        <taxon>Marchantiopsida</taxon>
        <taxon>Marchantiidae</taxon>
        <taxon>Marchantiales</taxon>
        <taxon>Marchantiaceae</taxon>
        <taxon>Marchantia</taxon>
    </lineage>
</organism>
<dbReference type="EMBL" id="LVLJ01002513">
    <property type="protein sequence ID" value="OAE24641.1"/>
    <property type="molecule type" value="Genomic_DNA"/>
</dbReference>
<feature type="region of interest" description="Disordered" evidence="1">
    <location>
        <begin position="1"/>
        <end position="67"/>
    </location>
</feature>
<dbReference type="PANTHER" id="PTHR34484:SF2">
    <property type="entry name" value="OS02G0832600 PROTEIN"/>
    <property type="match status" value="1"/>
</dbReference>